<reference evidence="1 2" key="1">
    <citation type="submission" date="2019-03" db="EMBL/GenBank/DDBJ databases">
        <title>Pragia sp. nov. isolated from the gut tract of Carduelis flavirostris.</title>
        <authorList>
            <person name="Ge Y."/>
        </authorList>
    </citation>
    <scope>NUCLEOTIDE SEQUENCE [LARGE SCALE GENOMIC DNA]</scope>
    <source>
        <strain evidence="1 2">CF-458</strain>
    </source>
</reference>
<name>A0A411WQ77_9GAMM</name>
<evidence type="ECO:0000313" key="2">
    <source>
        <dbReference type="Proteomes" id="UP000293154"/>
    </source>
</evidence>
<keyword evidence="2" id="KW-1185">Reference proteome</keyword>
<dbReference type="KEGG" id="prag:EKN56_19670"/>
<dbReference type="Pfam" id="PF10948">
    <property type="entry name" value="DUF2635"/>
    <property type="match status" value="1"/>
</dbReference>
<organism evidence="1 2">
    <name type="scientific">Limnobaculum zhutongyuii</name>
    <dbReference type="NCBI Taxonomy" id="2498113"/>
    <lineage>
        <taxon>Bacteria</taxon>
        <taxon>Pseudomonadati</taxon>
        <taxon>Pseudomonadota</taxon>
        <taxon>Gammaproteobacteria</taxon>
        <taxon>Enterobacterales</taxon>
        <taxon>Budviciaceae</taxon>
        <taxon>Limnobaculum</taxon>
    </lineage>
</organism>
<evidence type="ECO:0000313" key="1">
    <source>
        <dbReference type="EMBL" id="QBH98413.1"/>
    </source>
</evidence>
<dbReference type="AlphaFoldDB" id="A0A411WQ77"/>
<protein>
    <submittedName>
        <fullName evidence="1">DUF2635 domain-containing protein</fullName>
    </submittedName>
</protein>
<gene>
    <name evidence="1" type="ORF">EKN56_19670</name>
</gene>
<dbReference type="RefSeq" id="WP_130593338.1">
    <property type="nucleotide sequence ID" value="NZ_CP034752.1"/>
</dbReference>
<accession>A0A411WQ77</accession>
<dbReference type="EMBL" id="CP034752">
    <property type="protein sequence ID" value="QBH98413.1"/>
    <property type="molecule type" value="Genomic_DNA"/>
</dbReference>
<sequence>MHVIPVKGRSVPDPALGDLLPEKGRNVTPNGYWYRRIAAGDVIEKKVKVKKHVNEL</sequence>
<proteinExistence type="predicted"/>
<dbReference type="OrthoDB" id="8689507at2"/>
<dbReference type="InterPro" id="IPR024400">
    <property type="entry name" value="DUF2635"/>
</dbReference>
<dbReference type="Proteomes" id="UP000293154">
    <property type="component" value="Chromosome"/>
</dbReference>